<organism evidence="2 3">
    <name type="scientific">Hohenbuehelia grisea</name>
    <dbReference type="NCBI Taxonomy" id="104357"/>
    <lineage>
        <taxon>Eukaryota</taxon>
        <taxon>Fungi</taxon>
        <taxon>Dikarya</taxon>
        <taxon>Basidiomycota</taxon>
        <taxon>Agaricomycotina</taxon>
        <taxon>Agaricomycetes</taxon>
        <taxon>Agaricomycetidae</taxon>
        <taxon>Agaricales</taxon>
        <taxon>Pleurotineae</taxon>
        <taxon>Pleurotaceae</taxon>
        <taxon>Hohenbuehelia</taxon>
    </lineage>
</organism>
<protein>
    <recommendedName>
        <fullName evidence="1">GST N-terminal domain-containing protein</fullName>
    </recommendedName>
</protein>
<evidence type="ECO:0000313" key="3">
    <source>
        <dbReference type="Proteomes" id="UP001556367"/>
    </source>
</evidence>
<feature type="domain" description="GST N-terminal" evidence="1">
    <location>
        <begin position="2"/>
        <end position="86"/>
    </location>
</feature>
<accession>A0ABR3J5Q6</accession>
<proteinExistence type="predicted"/>
<dbReference type="PROSITE" id="PS50404">
    <property type="entry name" value="GST_NTER"/>
    <property type="match status" value="1"/>
</dbReference>
<dbReference type="Gene3D" id="3.40.30.10">
    <property type="entry name" value="Glutaredoxin"/>
    <property type="match status" value="1"/>
</dbReference>
<dbReference type="InterPro" id="IPR004045">
    <property type="entry name" value="Glutathione_S-Trfase_N"/>
</dbReference>
<evidence type="ECO:0000313" key="2">
    <source>
        <dbReference type="EMBL" id="KAL0950958.1"/>
    </source>
</evidence>
<sequence length="281" mass="30513">MSPVTLYTFGGSVWAAVPELAIHELEYPPDAIEKKVVNLVAGENFNPWFLHINPNGTLPTLEADGRAYTNTTDVVEYLVKNAPDAGARSSSASGKALIAEIHEDNIDPNFAFLLARNDEELTAKARTLPKVFLAQRQEALNSISATPEAQAFSNFYTAKLAGNGGLLDIYHGKAPATAKNGFFEQSRSHFENVAKYTIEILPQRLPTGTAFIDGEVPGETDFHVGAWLARIAATCGASKSGEGVKALEAAFGKTIPDRLQQYYNAWIARDSWKALYAEGLH</sequence>
<dbReference type="Proteomes" id="UP001556367">
    <property type="component" value="Unassembled WGS sequence"/>
</dbReference>
<comment type="caution">
    <text evidence="2">The sequence shown here is derived from an EMBL/GenBank/DDBJ whole genome shotgun (WGS) entry which is preliminary data.</text>
</comment>
<dbReference type="InterPro" id="IPR036249">
    <property type="entry name" value="Thioredoxin-like_sf"/>
</dbReference>
<reference evidence="3" key="1">
    <citation type="submission" date="2024-06" db="EMBL/GenBank/DDBJ databases">
        <title>Multi-omics analyses provide insights into the biosynthesis of the anticancer antibiotic pleurotin in Hohenbuehelia grisea.</title>
        <authorList>
            <person name="Weaver J.A."/>
            <person name="Alberti F."/>
        </authorList>
    </citation>
    <scope>NUCLEOTIDE SEQUENCE [LARGE SCALE GENOMIC DNA]</scope>
    <source>
        <strain evidence="3">T-177</strain>
    </source>
</reference>
<name>A0ABR3J5Q6_9AGAR</name>
<dbReference type="SUPFAM" id="SSF52833">
    <property type="entry name" value="Thioredoxin-like"/>
    <property type="match status" value="1"/>
</dbReference>
<dbReference type="Pfam" id="PF13417">
    <property type="entry name" value="GST_N_3"/>
    <property type="match status" value="1"/>
</dbReference>
<dbReference type="EMBL" id="JASNQZ010000011">
    <property type="protein sequence ID" value="KAL0950958.1"/>
    <property type="molecule type" value="Genomic_DNA"/>
</dbReference>
<dbReference type="CDD" id="cd00570">
    <property type="entry name" value="GST_N_family"/>
    <property type="match status" value="1"/>
</dbReference>
<keyword evidence="3" id="KW-1185">Reference proteome</keyword>
<gene>
    <name evidence="2" type="ORF">HGRIS_007709</name>
</gene>
<evidence type="ECO:0000259" key="1">
    <source>
        <dbReference type="PROSITE" id="PS50404"/>
    </source>
</evidence>